<reference evidence="1 2" key="1">
    <citation type="submission" date="2020-03" db="EMBL/GenBank/DDBJ databases">
        <title>Genomic Encyclopedia of Type Strains, Phase IV (KMG-IV): sequencing the most valuable type-strain genomes for metagenomic binning, comparative biology and taxonomic classification.</title>
        <authorList>
            <person name="Goeker M."/>
        </authorList>
    </citation>
    <scope>NUCLEOTIDE SEQUENCE [LARGE SCALE GENOMIC DNA]</scope>
    <source>
        <strain evidence="1 2">DSM 102865</strain>
    </source>
</reference>
<dbReference type="RefSeq" id="WP_167273563.1">
    <property type="nucleotide sequence ID" value="NZ_JAASQJ010000004.1"/>
</dbReference>
<proteinExistence type="predicted"/>
<dbReference type="EMBL" id="JAASQJ010000004">
    <property type="protein sequence ID" value="NIJ54744.1"/>
    <property type="molecule type" value="Genomic_DNA"/>
</dbReference>
<gene>
    <name evidence="1" type="ORF">FHS68_003931</name>
</gene>
<name>A0ABX0US49_9BACT</name>
<accession>A0ABX0US49</accession>
<protein>
    <submittedName>
        <fullName evidence="1">Uncharacterized protein</fullName>
    </submittedName>
</protein>
<dbReference type="Proteomes" id="UP001179181">
    <property type="component" value="Unassembled WGS sequence"/>
</dbReference>
<sequence length="183" mass="20516">MKKSLSNQVLATTKVSGRKLAECLVLGMAIFSASILFSGCKEDSKDDQEPVLDQELSKLHIAVAPFADLEKAKKAGYDTDVTGYRTQMGHHYLNAGLLDDKFEIDKPELMLYAPYGNEPMKFVAVEYAQPIKDIKNPPAVPEGFTGKDDKWEINTEFNLWTLHVWTELDNENGVFAPHNPKLK</sequence>
<organism evidence="1 2">
    <name type="scientific">Dyadobacter arcticus</name>
    <dbReference type="NCBI Taxonomy" id="1078754"/>
    <lineage>
        <taxon>Bacteria</taxon>
        <taxon>Pseudomonadati</taxon>
        <taxon>Bacteroidota</taxon>
        <taxon>Cytophagia</taxon>
        <taxon>Cytophagales</taxon>
        <taxon>Spirosomataceae</taxon>
        <taxon>Dyadobacter</taxon>
    </lineage>
</organism>
<keyword evidence="2" id="KW-1185">Reference proteome</keyword>
<comment type="caution">
    <text evidence="1">The sequence shown here is derived from an EMBL/GenBank/DDBJ whole genome shotgun (WGS) entry which is preliminary data.</text>
</comment>
<evidence type="ECO:0000313" key="2">
    <source>
        <dbReference type="Proteomes" id="UP001179181"/>
    </source>
</evidence>
<evidence type="ECO:0000313" key="1">
    <source>
        <dbReference type="EMBL" id="NIJ54744.1"/>
    </source>
</evidence>